<keyword evidence="4 6" id="KW-1133">Transmembrane helix</keyword>
<evidence type="ECO:0000256" key="3">
    <source>
        <dbReference type="ARBA" id="ARBA00022692"/>
    </source>
</evidence>
<keyword evidence="2" id="KW-1003">Cell membrane</keyword>
<sequence>MKKTGNNILIALIPLFTVSFVSHIAPYIYIPSLPDIADDLHLDEAQAGSMMSAYYLALSLTLLLVGIVGDRWNKRRMLAGASAVIFIGAMLGSLPSQFGWVLCGWALQGVGAATITIVGQTWIGQSSDKSNVTSLFSYMSIALSFAPLVAPVIGGTITDGLSWKYNFYGVGLLSVFSAMFIYKTTPPPPVQNIPVSVRQVFSDYRHILFRSGFVPLIATSLACFFFQGTLMAYSSFLFIDRLGLTPAAYGLISVPVVVGSIIGQFPVLYLEKKRGITAAFLFNSVVVVTALFSSLVFYMLTGTHTVVGLALVILVFSIGFGGHTLLAIRNVMTAFPSKRSHSSALLNFLNQFTGYIAAIAVQLLFACIGSVLSVHNMACGAASVFILFTSFIYLKHVKKNEISL</sequence>
<feature type="transmembrane region" description="Helical" evidence="6">
    <location>
        <begin position="135"/>
        <end position="153"/>
    </location>
</feature>
<dbReference type="InterPro" id="IPR036259">
    <property type="entry name" value="MFS_trans_sf"/>
</dbReference>
<dbReference type="GO" id="GO:0005886">
    <property type="term" value="C:plasma membrane"/>
    <property type="evidence" value="ECO:0007669"/>
    <property type="project" value="UniProtKB-SubCell"/>
</dbReference>
<feature type="transmembrane region" description="Helical" evidence="6">
    <location>
        <begin position="50"/>
        <end position="69"/>
    </location>
</feature>
<dbReference type="PANTHER" id="PTHR43124">
    <property type="entry name" value="PURINE EFFLUX PUMP PBUE"/>
    <property type="match status" value="1"/>
</dbReference>
<feature type="domain" description="Major facilitator superfamily (MFS) profile" evidence="7">
    <location>
        <begin position="11"/>
        <end position="398"/>
    </location>
</feature>
<evidence type="ECO:0000259" key="7">
    <source>
        <dbReference type="PROSITE" id="PS50850"/>
    </source>
</evidence>
<gene>
    <name evidence="8" type="ORF">HHO38_17980</name>
</gene>
<feature type="transmembrane region" description="Helical" evidence="6">
    <location>
        <begin position="374"/>
        <end position="394"/>
    </location>
</feature>
<feature type="transmembrane region" description="Helical" evidence="6">
    <location>
        <begin position="280"/>
        <end position="300"/>
    </location>
</feature>
<protein>
    <submittedName>
        <fullName evidence="8">Multidrug effflux MFS transporter</fullName>
    </submittedName>
</protein>
<reference evidence="8 9" key="1">
    <citation type="submission" date="2020-04" db="EMBL/GenBank/DDBJ databases">
        <title>Complete Genomes and Methylome analysis of CBBP consortium that reverse antibiotic-induced susceptibility to vancomycin-resistant Enterococcus faecium infection.</title>
        <authorList>
            <person name="Fomenkov A."/>
            <person name="Zhang Z."/>
            <person name="Pamer E."/>
            <person name="Roberts R.J."/>
        </authorList>
    </citation>
    <scope>NUCLEOTIDE SEQUENCE [LARGE SCALE GENOMIC DNA]</scope>
    <source>
        <strain evidence="9">CBBP</strain>
    </source>
</reference>
<feature type="transmembrane region" description="Helical" evidence="6">
    <location>
        <begin position="348"/>
        <end position="368"/>
    </location>
</feature>
<feature type="transmembrane region" description="Helical" evidence="6">
    <location>
        <begin position="306"/>
        <end position="328"/>
    </location>
</feature>
<dbReference type="InterPro" id="IPR020846">
    <property type="entry name" value="MFS_dom"/>
</dbReference>
<feature type="transmembrane region" description="Helical" evidence="6">
    <location>
        <begin position="165"/>
        <end position="182"/>
    </location>
</feature>
<dbReference type="PROSITE" id="PS50850">
    <property type="entry name" value="MFS"/>
    <property type="match status" value="1"/>
</dbReference>
<evidence type="ECO:0000256" key="5">
    <source>
        <dbReference type="ARBA" id="ARBA00023136"/>
    </source>
</evidence>
<comment type="subcellular location">
    <subcellularLocation>
        <location evidence="1">Cell membrane</location>
        <topology evidence="1">Multi-pass membrane protein</topology>
    </subcellularLocation>
</comment>
<organism evidence="8 9">
    <name type="scientific">Parabacteroides distasonis</name>
    <dbReference type="NCBI Taxonomy" id="823"/>
    <lineage>
        <taxon>Bacteria</taxon>
        <taxon>Pseudomonadati</taxon>
        <taxon>Bacteroidota</taxon>
        <taxon>Bacteroidia</taxon>
        <taxon>Bacteroidales</taxon>
        <taxon>Tannerellaceae</taxon>
        <taxon>Parabacteroides</taxon>
    </lineage>
</organism>
<name>A0A7L5EFC6_PARDI</name>
<dbReference type="AlphaFoldDB" id="A0A7L5EFC6"/>
<feature type="transmembrane region" description="Helical" evidence="6">
    <location>
        <begin position="7"/>
        <end position="30"/>
    </location>
</feature>
<feature type="transmembrane region" description="Helical" evidence="6">
    <location>
        <begin position="98"/>
        <end position="123"/>
    </location>
</feature>
<feature type="transmembrane region" description="Helical" evidence="6">
    <location>
        <begin position="207"/>
        <end position="227"/>
    </location>
</feature>
<dbReference type="GO" id="GO:0022857">
    <property type="term" value="F:transmembrane transporter activity"/>
    <property type="evidence" value="ECO:0007669"/>
    <property type="project" value="InterPro"/>
</dbReference>
<dbReference type="PANTHER" id="PTHR43124:SF3">
    <property type="entry name" value="CHLORAMPHENICOL EFFLUX PUMP RV0191"/>
    <property type="match status" value="1"/>
</dbReference>
<dbReference type="InterPro" id="IPR011701">
    <property type="entry name" value="MFS"/>
</dbReference>
<dbReference type="EMBL" id="CP051672">
    <property type="protein sequence ID" value="QJE30058.1"/>
    <property type="molecule type" value="Genomic_DNA"/>
</dbReference>
<evidence type="ECO:0000313" key="9">
    <source>
        <dbReference type="Proteomes" id="UP000501982"/>
    </source>
</evidence>
<evidence type="ECO:0000256" key="4">
    <source>
        <dbReference type="ARBA" id="ARBA00022989"/>
    </source>
</evidence>
<evidence type="ECO:0000313" key="8">
    <source>
        <dbReference type="EMBL" id="QJE30058.1"/>
    </source>
</evidence>
<evidence type="ECO:0000256" key="6">
    <source>
        <dbReference type="SAM" id="Phobius"/>
    </source>
</evidence>
<proteinExistence type="predicted"/>
<dbReference type="SUPFAM" id="SSF103473">
    <property type="entry name" value="MFS general substrate transporter"/>
    <property type="match status" value="1"/>
</dbReference>
<dbReference type="Proteomes" id="UP000501982">
    <property type="component" value="Chromosome"/>
</dbReference>
<dbReference type="RefSeq" id="WP_170106182.1">
    <property type="nucleotide sequence ID" value="NZ_CP051672.1"/>
</dbReference>
<keyword evidence="5 6" id="KW-0472">Membrane</keyword>
<dbReference type="Pfam" id="PF07690">
    <property type="entry name" value="MFS_1"/>
    <property type="match status" value="1"/>
</dbReference>
<keyword evidence="3 6" id="KW-0812">Transmembrane</keyword>
<evidence type="ECO:0000256" key="2">
    <source>
        <dbReference type="ARBA" id="ARBA00022475"/>
    </source>
</evidence>
<dbReference type="Gene3D" id="1.20.1720.10">
    <property type="entry name" value="Multidrug resistance protein D"/>
    <property type="match status" value="1"/>
</dbReference>
<evidence type="ECO:0000256" key="1">
    <source>
        <dbReference type="ARBA" id="ARBA00004651"/>
    </source>
</evidence>
<accession>A0A7L5EFC6</accession>
<dbReference type="InterPro" id="IPR050189">
    <property type="entry name" value="MFS_Efflux_Transporters"/>
</dbReference>
<feature type="transmembrane region" description="Helical" evidence="6">
    <location>
        <begin position="76"/>
        <end position="92"/>
    </location>
</feature>
<feature type="transmembrane region" description="Helical" evidence="6">
    <location>
        <begin position="247"/>
        <end position="268"/>
    </location>
</feature>